<feature type="signal peptide" evidence="1">
    <location>
        <begin position="1"/>
        <end position="23"/>
    </location>
</feature>
<organism evidence="2 3">
    <name type="scientific">Cytobacillus praedii</name>
    <dbReference type="NCBI Taxonomy" id="1742358"/>
    <lineage>
        <taxon>Bacteria</taxon>
        <taxon>Bacillati</taxon>
        <taxon>Bacillota</taxon>
        <taxon>Bacilli</taxon>
        <taxon>Bacillales</taxon>
        <taxon>Bacillaceae</taxon>
        <taxon>Cytobacillus</taxon>
    </lineage>
</organism>
<comment type="caution">
    <text evidence="2">The sequence shown here is derived from an EMBL/GenBank/DDBJ whole genome shotgun (WGS) entry which is preliminary data.</text>
</comment>
<dbReference type="RefSeq" id="WP_131237310.1">
    <property type="nucleotide sequence ID" value="NZ_SJTH01000016.1"/>
</dbReference>
<evidence type="ECO:0000313" key="3">
    <source>
        <dbReference type="Proteomes" id="UP000293846"/>
    </source>
</evidence>
<reference evidence="2 3" key="1">
    <citation type="submission" date="2019-03" db="EMBL/GenBank/DDBJ databases">
        <authorList>
            <person name="Jensen L."/>
            <person name="Storgaard J."/>
            <person name="Sulaj E."/>
            <person name="Schramm A."/>
            <person name="Marshall I.P.G."/>
        </authorList>
    </citation>
    <scope>NUCLEOTIDE SEQUENCE [LARGE SCALE GENOMIC DNA]</scope>
    <source>
        <strain evidence="2 3">2017H2G3</strain>
    </source>
</reference>
<accession>A0A4R1ATC8</accession>
<keyword evidence="1" id="KW-0732">Signal</keyword>
<feature type="chain" id="PRO_5038398652" description="FAD/FMN-containing dehydrogenase" evidence="1">
    <location>
        <begin position="24"/>
        <end position="67"/>
    </location>
</feature>
<evidence type="ECO:0008006" key="4">
    <source>
        <dbReference type="Google" id="ProtNLM"/>
    </source>
</evidence>
<gene>
    <name evidence="2" type="ORF">E0Y62_13815</name>
</gene>
<protein>
    <recommendedName>
        <fullName evidence="4">FAD/FMN-containing dehydrogenase</fullName>
    </recommendedName>
</protein>
<dbReference type="EMBL" id="SJTH01000016">
    <property type="protein sequence ID" value="TCJ03496.1"/>
    <property type="molecule type" value="Genomic_DNA"/>
</dbReference>
<evidence type="ECO:0000313" key="2">
    <source>
        <dbReference type="EMBL" id="TCJ03496.1"/>
    </source>
</evidence>
<keyword evidence="3" id="KW-1185">Reference proteome</keyword>
<dbReference type="AlphaFoldDB" id="A0A4R1ATC8"/>
<dbReference type="OrthoDB" id="2166958at2"/>
<sequence length="67" mass="7487">MKKIAIGMLGAAFIFGAGTYTLAQGTEDGLLNFKQMKPYMEKMHPTFSEEELKDMYMACHGEDGMMV</sequence>
<dbReference type="Proteomes" id="UP000293846">
    <property type="component" value="Unassembled WGS sequence"/>
</dbReference>
<evidence type="ECO:0000256" key="1">
    <source>
        <dbReference type="SAM" id="SignalP"/>
    </source>
</evidence>
<proteinExistence type="predicted"/>
<name>A0A4R1ATC8_9BACI</name>